<keyword evidence="3 6" id="KW-0378">Hydrolase</keyword>
<dbReference type="PANTHER" id="PTHR47359:SF3">
    <property type="entry name" value="NLP_P60 DOMAIN-CONTAINING PROTEIN-RELATED"/>
    <property type="match status" value="1"/>
</dbReference>
<evidence type="ECO:0000259" key="5">
    <source>
        <dbReference type="PROSITE" id="PS51935"/>
    </source>
</evidence>
<dbReference type="InterPro" id="IPR041382">
    <property type="entry name" value="SH3_16"/>
</dbReference>
<dbReference type="PANTHER" id="PTHR47359">
    <property type="entry name" value="PEPTIDOGLYCAN DL-ENDOPEPTIDASE CWLO"/>
    <property type="match status" value="1"/>
</dbReference>
<evidence type="ECO:0000256" key="2">
    <source>
        <dbReference type="ARBA" id="ARBA00022670"/>
    </source>
</evidence>
<protein>
    <submittedName>
        <fullName evidence="6">NLP/P60 hydrolase</fullName>
    </submittedName>
</protein>
<dbReference type="GO" id="GO:0008234">
    <property type="term" value="F:cysteine-type peptidase activity"/>
    <property type="evidence" value="ECO:0007669"/>
    <property type="project" value="UniProtKB-KW"/>
</dbReference>
<dbReference type="EMBL" id="CP032125">
    <property type="protein sequence ID" value="AXX99885.1"/>
    <property type="molecule type" value="Genomic_DNA"/>
</dbReference>
<dbReference type="KEGG" id="pamo:BAR1_16470"/>
<dbReference type="InterPro" id="IPR000064">
    <property type="entry name" value="NLP_P60_dom"/>
</dbReference>
<evidence type="ECO:0000313" key="6">
    <source>
        <dbReference type="EMBL" id="AXX99885.1"/>
    </source>
</evidence>
<proteinExistence type="inferred from homology"/>
<dbReference type="OrthoDB" id="9813368at2"/>
<keyword evidence="7" id="KW-1185">Reference proteome</keyword>
<gene>
    <name evidence="6" type="ORF">BAR1_16470</name>
</gene>
<dbReference type="GO" id="GO:0006508">
    <property type="term" value="P:proteolysis"/>
    <property type="evidence" value="ECO:0007669"/>
    <property type="project" value="UniProtKB-KW"/>
</dbReference>
<evidence type="ECO:0000313" key="7">
    <source>
        <dbReference type="Proteomes" id="UP000261704"/>
    </source>
</evidence>
<dbReference type="SUPFAM" id="SSF54001">
    <property type="entry name" value="Cysteine proteinases"/>
    <property type="match status" value="1"/>
</dbReference>
<comment type="similarity">
    <text evidence="1">Belongs to the peptidase C40 family.</text>
</comment>
<keyword evidence="2" id="KW-0645">Protease</keyword>
<accession>A0A347UM07</accession>
<evidence type="ECO:0000256" key="1">
    <source>
        <dbReference type="ARBA" id="ARBA00007074"/>
    </source>
</evidence>
<keyword evidence="4" id="KW-0788">Thiol protease</keyword>
<sequence>MSVAVPLADLRAAPDGKRDRQLVYGEDFRVVEVHGGWAYGSAEKDGYAGYLRLANLEARREATHFVSVRSSHIYPEPDFKSEAIASLSFGSRLEVVGKGERFAELSGGGFVPCPHIAPVDRLFDDPIEVAEQFMGVPYLWGGNSIWGLDCSGLVQVVLLACGVDCPGDADMQQDRVGVAIGDNVKPQRGDLFFWKGHVGLIRDENTLLHANAYHMAVVDESLDQAIARIEAQGDGPVTGRRRPVFPA</sequence>
<feature type="domain" description="NlpC/P60" evidence="5">
    <location>
        <begin position="120"/>
        <end position="244"/>
    </location>
</feature>
<organism evidence="6 7">
    <name type="scientific">Profundibacter amoris</name>
    <dbReference type="NCBI Taxonomy" id="2171755"/>
    <lineage>
        <taxon>Bacteria</taxon>
        <taxon>Pseudomonadati</taxon>
        <taxon>Pseudomonadota</taxon>
        <taxon>Alphaproteobacteria</taxon>
        <taxon>Rhodobacterales</taxon>
        <taxon>Paracoccaceae</taxon>
        <taxon>Profundibacter</taxon>
    </lineage>
</organism>
<dbReference type="InterPro" id="IPR038765">
    <property type="entry name" value="Papain-like_cys_pep_sf"/>
</dbReference>
<evidence type="ECO:0000256" key="4">
    <source>
        <dbReference type="ARBA" id="ARBA00022807"/>
    </source>
</evidence>
<dbReference type="AlphaFoldDB" id="A0A347UM07"/>
<name>A0A347UM07_9RHOB</name>
<dbReference type="Proteomes" id="UP000261704">
    <property type="component" value="Chromosome"/>
</dbReference>
<dbReference type="Gene3D" id="3.90.1720.10">
    <property type="entry name" value="endopeptidase domain like (from Nostoc punctiforme)"/>
    <property type="match status" value="1"/>
</dbReference>
<dbReference type="InterPro" id="IPR051794">
    <property type="entry name" value="PG_Endopeptidase_C40"/>
</dbReference>
<reference evidence="6 7" key="1">
    <citation type="submission" date="2018-09" db="EMBL/GenBank/DDBJ databases">
        <title>Profundibacter amoris BAR1 gen. nov., sp. nov., a new member of the Roseobacter clade isolated at Lokis Castle Vent Field on the Arctic Mid-Oceanic Ridge.</title>
        <authorList>
            <person name="Le Moine Bauer S."/>
            <person name="Sjoeberg A.G."/>
            <person name="L'Haridon S."/>
            <person name="Stokke R."/>
            <person name="Roalkvam I."/>
            <person name="Steen I.H."/>
            <person name="Dahle H."/>
        </authorList>
    </citation>
    <scope>NUCLEOTIDE SEQUENCE [LARGE SCALE GENOMIC DNA]</scope>
    <source>
        <strain evidence="6 7">BAR1</strain>
    </source>
</reference>
<dbReference type="Pfam" id="PF18348">
    <property type="entry name" value="SH3_16"/>
    <property type="match status" value="1"/>
</dbReference>
<evidence type="ECO:0000256" key="3">
    <source>
        <dbReference type="ARBA" id="ARBA00022801"/>
    </source>
</evidence>
<dbReference type="PROSITE" id="PS51935">
    <property type="entry name" value="NLPC_P60"/>
    <property type="match status" value="1"/>
</dbReference>
<dbReference type="Pfam" id="PF00877">
    <property type="entry name" value="NLPC_P60"/>
    <property type="match status" value="1"/>
</dbReference>